<evidence type="ECO:0000313" key="4">
    <source>
        <dbReference type="EMBL" id="RLE09809.1"/>
    </source>
</evidence>
<dbReference type="PANTHER" id="PTHR11496">
    <property type="entry name" value="ALCOHOL DEHYDROGENASE"/>
    <property type="match status" value="1"/>
</dbReference>
<comment type="caution">
    <text evidence="4">The sequence shown here is derived from an EMBL/GenBank/DDBJ whole genome shotgun (WGS) entry which is preliminary data.</text>
</comment>
<evidence type="ECO:0000259" key="3">
    <source>
        <dbReference type="Pfam" id="PF25137"/>
    </source>
</evidence>
<feature type="domain" description="Fe-containing alcohol dehydrogenase-like C-terminal" evidence="3">
    <location>
        <begin position="192"/>
        <end position="386"/>
    </location>
</feature>
<reference evidence="4 5" key="1">
    <citation type="submission" date="2018-06" db="EMBL/GenBank/DDBJ databases">
        <title>Extensive metabolic versatility and redundancy in microbially diverse, dynamic hydrothermal sediments.</title>
        <authorList>
            <person name="Dombrowski N."/>
            <person name="Teske A."/>
            <person name="Baker B.J."/>
        </authorList>
    </citation>
    <scope>NUCLEOTIDE SEQUENCE [LARGE SCALE GENOMIC DNA]</scope>
    <source>
        <strain evidence="4">B47_G16</strain>
    </source>
</reference>
<sequence>MSSFQVRFPVQVIFGKGELRRVGEVAKGFGKKAFLAIDPFIKNSGVGEEIKGYLKREQVEALVYDEIRPNPPYDKVDEAASLAKEEGCDMVIGVGGGSAIDTAKAVAVVVGSGGSSWDYVQRTDHQVAQLKETTLPIIAVPTTAGTGSEATLYAVLTNPKIKEKSTIINPRIFPKVSIVDPELTVSMPPALTASTGFDALSHAIESYINVNSNPISELVALDSIKLLSRYLPGAVTNGENIEARSKVAWAATLAGVAISHAGTVLPHAMGQPISGLYDAPHGGTIAACFVRIMEYSFISNLEKFAAIAEAMDESVSTLSVRQKAEKSIELLKRLLKDINLNVSFGTYGVQREDVPKLVDIVLKGFKQDVDAHPRKVGKEEIEKLYCECI</sequence>
<dbReference type="SUPFAM" id="SSF56796">
    <property type="entry name" value="Dehydroquinate synthase-like"/>
    <property type="match status" value="1"/>
</dbReference>
<dbReference type="Gene3D" id="3.40.50.1970">
    <property type="match status" value="1"/>
</dbReference>
<dbReference type="GO" id="GO:0046872">
    <property type="term" value="F:metal ion binding"/>
    <property type="evidence" value="ECO:0007669"/>
    <property type="project" value="InterPro"/>
</dbReference>
<dbReference type="InterPro" id="IPR039697">
    <property type="entry name" value="Alcohol_dehydrogenase_Fe"/>
</dbReference>
<protein>
    <submittedName>
        <fullName evidence="4">Iron-containing alcohol dehydrogenase</fullName>
    </submittedName>
</protein>
<dbReference type="FunFam" id="3.40.50.1970:FF:000003">
    <property type="entry name" value="Alcohol dehydrogenase, iron-containing"/>
    <property type="match status" value="1"/>
</dbReference>
<dbReference type="Gene3D" id="1.20.1090.10">
    <property type="entry name" value="Dehydroquinate synthase-like - alpha domain"/>
    <property type="match status" value="1"/>
</dbReference>
<dbReference type="CDD" id="cd08185">
    <property type="entry name" value="Fe-ADH-like"/>
    <property type="match status" value="1"/>
</dbReference>
<accession>A0A497E4H7</accession>
<dbReference type="PROSITE" id="PS00913">
    <property type="entry name" value="ADH_IRON_1"/>
    <property type="match status" value="1"/>
</dbReference>
<dbReference type="Pfam" id="PF00465">
    <property type="entry name" value="Fe-ADH"/>
    <property type="match status" value="1"/>
</dbReference>
<dbReference type="PANTHER" id="PTHR11496:SF104">
    <property type="entry name" value="3-DEOXY-ALPHA-D-MANNO-OCTULOSONATE 8-OXIDASE"/>
    <property type="match status" value="1"/>
</dbReference>
<dbReference type="InterPro" id="IPR056798">
    <property type="entry name" value="ADH_Fe_C"/>
</dbReference>
<evidence type="ECO:0000256" key="1">
    <source>
        <dbReference type="ARBA" id="ARBA00023002"/>
    </source>
</evidence>
<dbReference type="InterPro" id="IPR001670">
    <property type="entry name" value="ADH_Fe/GldA"/>
</dbReference>
<dbReference type="AlphaFoldDB" id="A0A497E4H7"/>
<dbReference type="EMBL" id="QMPZ01000028">
    <property type="protein sequence ID" value="RLE09809.1"/>
    <property type="molecule type" value="Genomic_DNA"/>
</dbReference>
<gene>
    <name evidence="4" type="ORF">DRJ00_03225</name>
</gene>
<name>A0A497E4H7_UNCAE</name>
<dbReference type="Pfam" id="PF25137">
    <property type="entry name" value="ADH_Fe_C"/>
    <property type="match status" value="1"/>
</dbReference>
<dbReference type="GO" id="GO:0004022">
    <property type="term" value="F:alcohol dehydrogenase (NAD+) activity"/>
    <property type="evidence" value="ECO:0007669"/>
    <property type="project" value="TreeGrafter"/>
</dbReference>
<feature type="domain" description="Alcohol dehydrogenase iron-type/glycerol dehydrogenase GldA" evidence="2">
    <location>
        <begin position="9"/>
        <end position="181"/>
    </location>
</feature>
<dbReference type="InterPro" id="IPR018211">
    <property type="entry name" value="ADH_Fe_CS"/>
</dbReference>
<keyword evidence="1" id="KW-0560">Oxidoreductase</keyword>
<proteinExistence type="predicted"/>
<organism evidence="4 5">
    <name type="scientific">Aerophobetes bacterium</name>
    <dbReference type="NCBI Taxonomy" id="2030807"/>
    <lineage>
        <taxon>Bacteria</taxon>
        <taxon>Candidatus Aerophobota</taxon>
    </lineage>
</organism>
<evidence type="ECO:0000259" key="2">
    <source>
        <dbReference type="Pfam" id="PF00465"/>
    </source>
</evidence>
<dbReference type="Proteomes" id="UP000279422">
    <property type="component" value="Unassembled WGS sequence"/>
</dbReference>
<evidence type="ECO:0000313" key="5">
    <source>
        <dbReference type="Proteomes" id="UP000279422"/>
    </source>
</evidence>